<keyword evidence="7" id="KW-0004">4Fe-4S</keyword>
<keyword evidence="11" id="KW-0411">Iron-sulfur</keyword>
<dbReference type="NCBIfam" id="TIGR00581">
    <property type="entry name" value="moaC"/>
    <property type="match status" value="1"/>
</dbReference>
<evidence type="ECO:0000313" key="16">
    <source>
        <dbReference type="Proteomes" id="UP000095287"/>
    </source>
</evidence>
<evidence type="ECO:0000256" key="11">
    <source>
        <dbReference type="ARBA" id="ARBA00023014"/>
    </source>
</evidence>
<dbReference type="SUPFAM" id="SSF102114">
    <property type="entry name" value="Radical SAM enzymes"/>
    <property type="match status" value="1"/>
</dbReference>
<dbReference type="InterPro" id="IPR047594">
    <property type="entry name" value="MoaC_bact/euk"/>
</dbReference>
<comment type="cofactor">
    <cofactor evidence="2">
        <name>[4Fe-4S] cluster</name>
        <dbReference type="ChEBI" id="CHEBI:49883"/>
    </cofactor>
</comment>
<keyword evidence="8" id="KW-0949">S-adenosyl-L-methionine</keyword>
<dbReference type="SUPFAM" id="SSF55040">
    <property type="entry name" value="Molybdenum cofactor biosynthesis protein C, MoaC"/>
    <property type="match status" value="1"/>
</dbReference>
<evidence type="ECO:0000256" key="12">
    <source>
        <dbReference type="ARBA" id="ARBA00023150"/>
    </source>
</evidence>
<dbReference type="GO" id="GO:0051539">
    <property type="term" value="F:4 iron, 4 sulfur cluster binding"/>
    <property type="evidence" value="ECO:0007669"/>
    <property type="project" value="UniProtKB-KW"/>
</dbReference>
<evidence type="ECO:0000256" key="14">
    <source>
        <dbReference type="SAM" id="MobiDB-lite"/>
    </source>
</evidence>
<dbReference type="CDD" id="cd01420">
    <property type="entry name" value="MoaC_PE"/>
    <property type="match status" value="1"/>
</dbReference>
<proteinExistence type="inferred from homology"/>
<feature type="compositionally biased region" description="Basic and acidic residues" evidence="14">
    <location>
        <begin position="375"/>
        <end position="402"/>
    </location>
</feature>
<dbReference type="InterPro" id="IPR023045">
    <property type="entry name" value="MoaC"/>
</dbReference>
<evidence type="ECO:0000256" key="4">
    <source>
        <dbReference type="ARBA" id="ARBA00008484"/>
    </source>
</evidence>
<dbReference type="Pfam" id="PF01967">
    <property type="entry name" value="MoaC"/>
    <property type="match status" value="1"/>
</dbReference>
<dbReference type="PROSITE" id="PS51918">
    <property type="entry name" value="RADICAL_SAM"/>
    <property type="match status" value="1"/>
</dbReference>
<dbReference type="SMART" id="SM00729">
    <property type="entry name" value="Elp3"/>
    <property type="match status" value="1"/>
</dbReference>
<name>A0A1I8APS2_9BILA</name>
<dbReference type="NCBIfam" id="NF006870">
    <property type="entry name" value="PRK09364.1"/>
    <property type="match status" value="1"/>
</dbReference>
<dbReference type="SFLD" id="SFLDG01067">
    <property type="entry name" value="SPASM/twitch_domain_containing"/>
    <property type="match status" value="1"/>
</dbReference>
<dbReference type="GO" id="GO:0006777">
    <property type="term" value="P:Mo-molybdopterin cofactor biosynthetic process"/>
    <property type="evidence" value="ECO:0007669"/>
    <property type="project" value="UniProtKB-KW"/>
</dbReference>
<keyword evidence="9" id="KW-0479">Metal-binding</keyword>
<dbReference type="PANTHER" id="PTHR22960:SF0">
    <property type="entry name" value="MOLYBDENUM COFACTOR BIOSYNTHESIS PROTEIN 1"/>
    <property type="match status" value="1"/>
</dbReference>
<dbReference type="GO" id="GO:0061799">
    <property type="term" value="F:cyclic pyranopterin monophosphate synthase activity"/>
    <property type="evidence" value="ECO:0007669"/>
    <property type="project" value="UniProtKB-EC"/>
</dbReference>
<dbReference type="Gene3D" id="3.20.20.70">
    <property type="entry name" value="Aldolase class I"/>
    <property type="match status" value="1"/>
</dbReference>
<feature type="region of interest" description="Disordered" evidence="14">
    <location>
        <begin position="332"/>
        <end position="402"/>
    </location>
</feature>
<dbReference type="InterPro" id="IPR058240">
    <property type="entry name" value="rSAM_sf"/>
</dbReference>
<dbReference type="InterPro" id="IPR013785">
    <property type="entry name" value="Aldolase_TIM"/>
</dbReference>
<protein>
    <recommendedName>
        <fullName evidence="6">cyclic pyranopterin monophosphate synthase</fullName>
        <ecNumber evidence="6">4.6.1.17</ecNumber>
    </recommendedName>
</protein>
<evidence type="ECO:0000256" key="9">
    <source>
        <dbReference type="ARBA" id="ARBA00022723"/>
    </source>
</evidence>
<dbReference type="Pfam" id="PF04055">
    <property type="entry name" value="Radical_SAM"/>
    <property type="match status" value="1"/>
</dbReference>
<evidence type="ECO:0000313" key="17">
    <source>
        <dbReference type="WBParaSite" id="L893_g8185.t2"/>
    </source>
</evidence>
<dbReference type="InterPro" id="IPR002820">
    <property type="entry name" value="Mopterin_CF_biosynth-C_dom"/>
</dbReference>
<keyword evidence="10" id="KW-0408">Iron</keyword>
<dbReference type="InterPro" id="IPR050105">
    <property type="entry name" value="MoCo_biosynth_MoaA/MoaC"/>
</dbReference>
<dbReference type="GO" id="GO:0061798">
    <property type="term" value="F:GTP 3',8'-cyclase activity"/>
    <property type="evidence" value="ECO:0007669"/>
    <property type="project" value="TreeGrafter"/>
</dbReference>
<accession>A0A1I8APS2</accession>
<evidence type="ECO:0000256" key="6">
    <source>
        <dbReference type="ARBA" id="ARBA00012575"/>
    </source>
</evidence>
<evidence type="ECO:0000256" key="8">
    <source>
        <dbReference type="ARBA" id="ARBA00022691"/>
    </source>
</evidence>
<dbReference type="SFLD" id="SFLDG01386">
    <property type="entry name" value="main_SPASM_domain-containing"/>
    <property type="match status" value="1"/>
</dbReference>
<evidence type="ECO:0000256" key="5">
    <source>
        <dbReference type="ARBA" id="ARBA00009862"/>
    </source>
</evidence>
<dbReference type="CDD" id="cd01335">
    <property type="entry name" value="Radical_SAM"/>
    <property type="match status" value="1"/>
</dbReference>
<feature type="compositionally biased region" description="Basic and acidic residues" evidence="14">
    <location>
        <begin position="356"/>
        <end position="365"/>
    </location>
</feature>
<feature type="region of interest" description="Disordered" evidence="14">
    <location>
        <begin position="274"/>
        <end position="313"/>
    </location>
</feature>
<dbReference type="Proteomes" id="UP000095287">
    <property type="component" value="Unplaced"/>
</dbReference>
<keyword evidence="16" id="KW-1185">Reference proteome</keyword>
<dbReference type="InterPro" id="IPR006638">
    <property type="entry name" value="Elp3/MiaA/NifB-like_rSAM"/>
</dbReference>
<evidence type="ECO:0000256" key="13">
    <source>
        <dbReference type="ARBA" id="ARBA00023239"/>
    </source>
</evidence>
<evidence type="ECO:0000259" key="15">
    <source>
        <dbReference type="PROSITE" id="PS51918"/>
    </source>
</evidence>
<comment type="catalytic activity">
    <reaction evidence="1">
        <text>(8S)-3',8-cyclo-7,8-dihydroguanosine 5'-triphosphate = cyclic pyranopterin phosphate + diphosphate</text>
        <dbReference type="Rhea" id="RHEA:49580"/>
        <dbReference type="ChEBI" id="CHEBI:33019"/>
        <dbReference type="ChEBI" id="CHEBI:59648"/>
        <dbReference type="ChEBI" id="CHEBI:131766"/>
        <dbReference type="EC" id="4.6.1.17"/>
    </reaction>
</comment>
<dbReference type="InterPro" id="IPR000385">
    <property type="entry name" value="MoaA_NifB_PqqE_Fe-S-bd_CS"/>
</dbReference>
<dbReference type="WBParaSite" id="L893_g8185.t2">
    <property type="protein sequence ID" value="L893_g8185.t2"/>
    <property type="gene ID" value="L893_g8185"/>
</dbReference>
<dbReference type="GO" id="GO:0046872">
    <property type="term" value="F:metal ion binding"/>
    <property type="evidence" value="ECO:0007669"/>
    <property type="project" value="UniProtKB-KW"/>
</dbReference>
<dbReference type="PROSITE" id="PS01305">
    <property type="entry name" value="MOAA_NIFB_PQQE"/>
    <property type="match status" value="1"/>
</dbReference>
<comment type="similarity">
    <text evidence="5">In the N-terminal section; belongs to the radical SAM superfamily. MoaA family.</text>
</comment>
<evidence type="ECO:0000256" key="3">
    <source>
        <dbReference type="ARBA" id="ARBA00005046"/>
    </source>
</evidence>
<evidence type="ECO:0000256" key="1">
    <source>
        <dbReference type="ARBA" id="ARBA00001637"/>
    </source>
</evidence>
<dbReference type="EC" id="4.6.1.17" evidence="6"/>
<dbReference type="UniPathway" id="UPA00344"/>
<feature type="domain" description="Radical SAM core" evidence="15">
    <location>
        <begin position="54"/>
        <end position="278"/>
    </location>
</feature>
<organism evidence="16 17">
    <name type="scientific">Steinernema glaseri</name>
    <dbReference type="NCBI Taxonomy" id="37863"/>
    <lineage>
        <taxon>Eukaryota</taxon>
        <taxon>Metazoa</taxon>
        <taxon>Ecdysozoa</taxon>
        <taxon>Nematoda</taxon>
        <taxon>Chromadorea</taxon>
        <taxon>Rhabditida</taxon>
        <taxon>Tylenchina</taxon>
        <taxon>Panagrolaimomorpha</taxon>
        <taxon>Strongyloidoidea</taxon>
        <taxon>Steinernematidae</taxon>
        <taxon>Steinernema</taxon>
    </lineage>
</organism>
<evidence type="ECO:0000256" key="7">
    <source>
        <dbReference type="ARBA" id="ARBA00022485"/>
    </source>
</evidence>
<comment type="similarity">
    <text evidence="4">In the C-terminal section; belongs to the MoaC family.</text>
</comment>
<evidence type="ECO:0000256" key="2">
    <source>
        <dbReference type="ARBA" id="ARBA00001966"/>
    </source>
</evidence>
<sequence>MRRSAFASLVSHFSTSPAASQCRLKVVKLPEEVPSPKPKPRPVEKLTQHPLLDDFRRQHTYLRISLTERCNLRCTYCMPEEGVPLSPSEQLLSADEIVRLATLFAEFGVDKIRLTGGEPTVRKDLVEIVGRLAKIPGIQQIGMTSNGIVLARKLDALVAAGLSKLNVSLDTLVEHKYQIMTRRNGLSKVLRLIDLAEPMFDQLKASPNSQIESEVCCKPLLNLLLMRESLAQLRRYPRNERRRSFGLRKTHREQESGRALHRVHAVRWKSLRRAQDGSLQGDAEDDRRPLPGGRPTTGRAQRHEQGLRGSRIPRQVRLHLLHVGALLLHVQPSSNHRRRESESVPPRPLGGFVTGRDAEGRDGRGAHPGHRKRRPQEEEAACRNRHSDGHEEPTHDSNRWVNDRSPFTVAPYLPISPSSSLQSALFCNSKVFPRVSSYRLFCSSSRPSDRLTHVDSEGKATMVDVSSKKATFRVALSRAEVLVSATIMRALQENRIAKGDALAVARLAGISAAKKTSDLIPLCHNIPLSDVKVELRLLEAENKVEILARAKTKFETGVEMEALTAASVSALVLYDMCKALGHDMVIGPTTLLGKRGGKRDFGVVEFQDV</sequence>
<dbReference type="Gene3D" id="3.30.70.640">
    <property type="entry name" value="Molybdopterin cofactor biosynthesis C (MoaC) domain"/>
    <property type="match status" value="1"/>
</dbReference>
<evidence type="ECO:0000256" key="10">
    <source>
        <dbReference type="ARBA" id="ARBA00023004"/>
    </source>
</evidence>
<dbReference type="InterPro" id="IPR007197">
    <property type="entry name" value="rSAM"/>
</dbReference>
<dbReference type="InterPro" id="IPR036522">
    <property type="entry name" value="MoaC_sf"/>
</dbReference>
<reference evidence="17" key="1">
    <citation type="submission" date="2016-11" db="UniProtKB">
        <authorList>
            <consortium name="WormBaseParasite"/>
        </authorList>
    </citation>
    <scope>IDENTIFICATION</scope>
</reference>
<comment type="pathway">
    <text evidence="3">Cofactor biosynthesis; molybdopterin biosynthesis.</text>
</comment>
<dbReference type="SFLD" id="SFLDS00029">
    <property type="entry name" value="Radical_SAM"/>
    <property type="match status" value="1"/>
</dbReference>
<keyword evidence="12" id="KW-0501">Molybdenum cofactor biosynthesis</keyword>
<dbReference type="AlphaFoldDB" id="A0A1I8APS2"/>
<dbReference type="PANTHER" id="PTHR22960">
    <property type="entry name" value="MOLYBDOPTERIN COFACTOR SYNTHESIS PROTEIN A"/>
    <property type="match status" value="1"/>
</dbReference>
<keyword evidence="13" id="KW-0456">Lyase</keyword>